<proteinExistence type="predicted"/>
<evidence type="ECO:0000313" key="2">
    <source>
        <dbReference type="Proteomes" id="UP001163603"/>
    </source>
</evidence>
<evidence type="ECO:0000313" key="1">
    <source>
        <dbReference type="EMBL" id="KAJ0021090.1"/>
    </source>
</evidence>
<sequence length="137" mass="15911">MFLHYSFTRTVLHLRWKGKIQLRSSRKLYVNHFVFYYPIARRLREGDDRKLLVDCNGERILLTEADANVKLEHFGDEILVPCPYLDQLLYNVPGSVGTLGCPLLLIQVTRLLCGGFILGLRFIHTICDGYHYNIIDI</sequence>
<keyword evidence="2" id="KW-1185">Reference proteome</keyword>
<protein>
    <submittedName>
        <fullName evidence="1">Uncharacterized protein</fullName>
    </submittedName>
</protein>
<reference evidence="2" key="1">
    <citation type="journal article" date="2023" name="G3 (Bethesda)">
        <title>Genome assembly and association tests identify interacting loci associated with vigor, precocity, and sex in interspecific pistachio rootstocks.</title>
        <authorList>
            <person name="Palmer W."/>
            <person name="Jacygrad E."/>
            <person name="Sagayaradj S."/>
            <person name="Cavanaugh K."/>
            <person name="Han R."/>
            <person name="Bertier L."/>
            <person name="Beede B."/>
            <person name="Kafkas S."/>
            <person name="Golino D."/>
            <person name="Preece J."/>
            <person name="Michelmore R."/>
        </authorList>
    </citation>
    <scope>NUCLEOTIDE SEQUENCE [LARGE SCALE GENOMIC DNA]</scope>
</reference>
<dbReference type="Proteomes" id="UP001163603">
    <property type="component" value="Chromosome 11"/>
</dbReference>
<organism evidence="1 2">
    <name type="scientific">Pistacia integerrima</name>
    <dbReference type="NCBI Taxonomy" id="434235"/>
    <lineage>
        <taxon>Eukaryota</taxon>
        <taxon>Viridiplantae</taxon>
        <taxon>Streptophyta</taxon>
        <taxon>Embryophyta</taxon>
        <taxon>Tracheophyta</taxon>
        <taxon>Spermatophyta</taxon>
        <taxon>Magnoliopsida</taxon>
        <taxon>eudicotyledons</taxon>
        <taxon>Gunneridae</taxon>
        <taxon>Pentapetalae</taxon>
        <taxon>rosids</taxon>
        <taxon>malvids</taxon>
        <taxon>Sapindales</taxon>
        <taxon>Anacardiaceae</taxon>
        <taxon>Pistacia</taxon>
    </lineage>
</organism>
<accession>A0ACC0XPC4</accession>
<gene>
    <name evidence="1" type="ORF">Pint_30867</name>
</gene>
<comment type="caution">
    <text evidence="1">The sequence shown here is derived from an EMBL/GenBank/DDBJ whole genome shotgun (WGS) entry which is preliminary data.</text>
</comment>
<name>A0ACC0XPC4_9ROSI</name>
<dbReference type="EMBL" id="CM047746">
    <property type="protein sequence ID" value="KAJ0021090.1"/>
    <property type="molecule type" value="Genomic_DNA"/>
</dbReference>